<evidence type="ECO:0000256" key="1">
    <source>
        <dbReference type="ARBA" id="ARBA00001971"/>
    </source>
</evidence>
<reference evidence="12" key="1">
    <citation type="journal article" date="2017" name="Nat. Ecol. Evol.">
        <title>Genome expansion and lineage-specific genetic innovations in the forest pathogenic fungi Armillaria.</title>
        <authorList>
            <person name="Sipos G."/>
            <person name="Prasanna A.N."/>
            <person name="Walter M.C."/>
            <person name="O'Connor E."/>
            <person name="Balint B."/>
            <person name="Krizsan K."/>
            <person name="Kiss B."/>
            <person name="Hess J."/>
            <person name="Varga T."/>
            <person name="Slot J."/>
            <person name="Riley R."/>
            <person name="Boka B."/>
            <person name="Rigling D."/>
            <person name="Barry K."/>
            <person name="Lee J."/>
            <person name="Mihaltcheva S."/>
            <person name="LaButti K."/>
            <person name="Lipzen A."/>
            <person name="Waldron R."/>
            <person name="Moloney N.M."/>
            <person name="Sperisen C."/>
            <person name="Kredics L."/>
            <person name="Vagvoelgyi C."/>
            <person name="Patrignani A."/>
            <person name="Fitzpatrick D."/>
            <person name="Nagy I."/>
            <person name="Doyle S."/>
            <person name="Anderson J.B."/>
            <person name="Grigoriev I.V."/>
            <person name="Gueldener U."/>
            <person name="Muensterkoetter M."/>
            <person name="Nagy L.G."/>
        </authorList>
    </citation>
    <scope>NUCLEOTIDE SEQUENCE [LARGE SCALE GENOMIC DNA]</scope>
    <source>
        <strain evidence="12">C18/9</strain>
    </source>
</reference>
<dbReference type="OMA" id="KHASKMV"/>
<evidence type="ECO:0000256" key="8">
    <source>
        <dbReference type="ARBA" id="ARBA00023033"/>
    </source>
</evidence>
<name>A0A284QKU8_ARMOS</name>
<evidence type="ECO:0000313" key="11">
    <source>
        <dbReference type="EMBL" id="SJK97106.1"/>
    </source>
</evidence>
<comment type="pathway">
    <text evidence="2">Secondary metabolite biosynthesis.</text>
</comment>
<dbReference type="CDD" id="cd11065">
    <property type="entry name" value="CYP64-like"/>
    <property type="match status" value="1"/>
</dbReference>
<dbReference type="Gene3D" id="1.10.630.10">
    <property type="entry name" value="Cytochrome P450"/>
    <property type="match status" value="1"/>
</dbReference>
<evidence type="ECO:0000256" key="10">
    <source>
        <dbReference type="RuleBase" id="RU000461"/>
    </source>
</evidence>
<dbReference type="InterPro" id="IPR050364">
    <property type="entry name" value="Cytochrome_P450_fung"/>
</dbReference>
<dbReference type="InterPro" id="IPR002401">
    <property type="entry name" value="Cyt_P450_E_grp-I"/>
</dbReference>
<dbReference type="OrthoDB" id="2789670at2759"/>
<organism evidence="11 12">
    <name type="scientific">Armillaria ostoyae</name>
    <name type="common">Armillaria root rot fungus</name>
    <dbReference type="NCBI Taxonomy" id="47428"/>
    <lineage>
        <taxon>Eukaryota</taxon>
        <taxon>Fungi</taxon>
        <taxon>Dikarya</taxon>
        <taxon>Basidiomycota</taxon>
        <taxon>Agaricomycotina</taxon>
        <taxon>Agaricomycetes</taxon>
        <taxon>Agaricomycetidae</taxon>
        <taxon>Agaricales</taxon>
        <taxon>Marasmiineae</taxon>
        <taxon>Physalacriaceae</taxon>
        <taxon>Armillaria</taxon>
    </lineage>
</organism>
<evidence type="ECO:0000256" key="3">
    <source>
        <dbReference type="ARBA" id="ARBA00010617"/>
    </source>
</evidence>
<dbReference type="PROSITE" id="PS00086">
    <property type="entry name" value="CYTOCHROME_P450"/>
    <property type="match status" value="1"/>
</dbReference>
<dbReference type="GO" id="GO:0005506">
    <property type="term" value="F:iron ion binding"/>
    <property type="evidence" value="ECO:0007669"/>
    <property type="project" value="InterPro"/>
</dbReference>
<evidence type="ECO:0008006" key="13">
    <source>
        <dbReference type="Google" id="ProtNLM"/>
    </source>
</evidence>
<dbReference type="SUPFAM" id="SSF48264">
    <property type="entry name" value="Cytochrome P450"/>
    <property type="match status" value="1"/>
</dbReference>
<evidence type="ECO:0000256" key="9">
    <source>
        <dbReference type="PIRSR" id="PIRSR602401-1"/>
    </source>
</evidence>
<dbReference type="PANTHER" id="PTHR46300:SF7">
    <property type="entry name" value="P450, PUTATIVE (EUROFUNG)-RELATED"/>
    <property type="match status" value="1"/>
</dbReference>
<evidence type="ECO:0000256" key="6">
    <source>
        <dbReference type="ARBA" id="ARBA00023002"/>
    </source>
</evidence>
<dbReference type="GO" id="GO:0016705">
    <property type="term" value="F:oxidoreductase activity, acting on paired donors, with incorporation or reduction of molecular oxygen"/>
    <property type="evidence" value="ECO:0007669"/>
    <property type="project" value="InterPro"/>
</dbReference>
<dbReference type="InterPro" id="IPR001128">
    <property type="entry name" value="Cyt_P450"/>
</dbReference>
<dbReference type="GO" id="GO:0004497">
    <property type="term" value="F:monooxygenase activity"/>
    <property type="evidence" value="ECO:0007669"/>
    <property type="project" value="UniProtKB-KW"/>
</dbReference>
<evidence type="ECO:0000313" key="12">
    <source>
        <dbReference type="Proteomes" id="UP000219338"/>
    </source>
</evidence>
<gene>
    <name evidence="11" type="ORF">ARMOST_00356</name>
</gene>
<dbReference type="Proteomes" id="UP000219338">
    <property type="component" value="Unassembled WGS sequence"/>
</dbReference>
<keyword evidence="5 9" id="KW-0479">Metal-binding</keyword>
<evidence type="ECO:0000256" key="7">
    <source>
        <dbReference type="ARBA" id="ARBA00023004"/>
    </source>
</evidence>
<dbReference type="AlphaFoldDB" id="A0A284QKU8"/>
<accession>A0A284QKU8</accession>
<keyword evidence="8 10" id="KW-0503">Monooxygenase</keyword>
<keyword evidence="4 9" id="KW-0349">Heme</keyword>
<feature type="binding site" description="axial binding residue" evidence="9">
    <location>
        <position position="401"/>
    </location>
    <ligand>
        <name>heme</name>
        <dbReference type="ChEBI" id="CHEBI:30413"/>
    </ligand>
    <ligandPart>
        <name>Fe</name>
        <dbReference type="ChEBI" id="CHEBI:18248"/>
    </ligandPart>
</feature>
<keyword evidence="7 9" id="KW-0408">Iron</keyword>
<dbReference type="PANTHER" id="PTHR46300">
    <property type="entry name" value="P450, PUTATIVE (EUROFUNG)-RELATED-RELATED"/>
    <property type="match status" value="1"/>
</dbReference>
<comment type="similarity">
    <text evidence="3 10">Belongs to the cytochrome P450 family.</text>
</comment>
<dbReference type="PRINTS" id="PR00463">
    <property type="entry name" value="EP450I"/>
</dbReference>
<dbReference type="InterPro" id="IPR036396">
    <property type="entry name" value="Cyt_P450_sf"/>
</dbReference>
<dbReference type="InterPro" id="IPR017972">
    <property type="entry name" value="Cyt_P450_CS"/>
</dbReference>
<protein>
    <recommendedName>
        <fullName evidence="13">Cytochrome P450 CYP2 subfamily</fullName>
    </recommendedName>
</protein>
<dbReference type="GO" id="GO:0020037">
    <property type="term" value="F:heme binding"/>
    <property type="evidence" value="ECO:0007669"/>
    <property type="project" value="InterPro"/>
</dbReference>
<proteinExistence type="inferred from homology"/>
<evidence type="ECO:0000256" key="5">
    <source>
        <dbReference type="ARBA" id="ARBA00022723"/>
    </source>
</evidence>
<dbReference type="STRING" id="47428.A0A284QKU8"/>
<dbReference type="Pfam" id="PF00067">
    <property type="entry name" value="p450"/>
    <property type="match status" value="3"/>
</dbReference>
<keyword evidence="6 10" id="KW-0560">Oxidoreductase</keyword>
<comment type="cofactor">
    <cofactor evidence="1 9">
        <name>heme</name>
        <dbReference type="ChEBI" id="CHEBI:30413"/>
    </cofactor>
</comment>
<keyword evidence="12" id="KW-1185">Reference proteome</keyword>
<evidence type="ECO:0000256" key="2">
    <source>
        <dbReference type="ARBA" id="ARBA00005179"/>
    </source>
</evidence>
<sequence length="477" mass="53876">MYWTGMSSTTLVVDTTLFLVAVVVVRKLYSRRLNNSLGLPYPPGPTPSIVPFVGNIYDMPIKEEWFKFTEWGKQYGPLVMLEVMGQKMCIINTIRAATDLLDARSAIYSDRPQMRMVRELMGWEFNVGFQSYGAKYKKSRKLFHHGFNPRASDAYQPIQTAAFGYQTVKNDEFVRIAEEAQLAMVSAARPGAYLVDFIPFLKYIPEWFPGAHFQRVAREGRDLAEDLQNKPYAWARKQFDEGKAKPSFFRSIMEAKGLCSDDPVEEEQLIKKASALMYATGADTILASVLNFFLGMLHAPDVQKKAQEELSRVVGNDRLPTFADRASLPYIECIVKETLRWEQVTPLGVPHRLMKDDSHDESMYPDPMTFRPERFMDASAAKDEGPCDPNTIAFGWGRRICPGRFLAENSLWLHVATTLACFNISPIIGSDGRPVIPPRDYTSGLASRPKPFSCHVLPRNLGVVELIRDSVASVESQ</sequence>
<evidence type="ECO:0000256" key="4">
    <source>
        <dbReference type="ARBA" id="ARBA00022617"/>
    </source>
</evidence>
<dbReference type="EMBL" id="FUEG01000001">
    <property type="protein sequence ID" value="SJK97106.1"/>
    <property type="molecule type" value="Genomic_DNA"/>
</dbReference>